<protein>
    <submittedName>
        <fullName evidence="1">Uncharacterized protein</fullName>
    </submittedName>
</protein>
<proteinExistence type="predicted"/>
<organism evidence="1 2">
    <name type="scientific">Bacteroides ovatus</name>
    <dbReference type="NCBI Taxonomy" id="28116"/>
    <lineage>
        <taxon>Bacteria</taxon>
        <taxon>Pseudomonadati</taxon>
        <taxon>Bacteroidota</taxon>
        <taxon>Bacteroidia</taxon>
        <taxon>Bacteroidales</taxon>
        <taxon>Bacteroidaceae</taxon>
        <taxon>Bacteroides</taxon>
    </lineage>
</organism>
<gene>
    <name evidence="1" type="ORF">SAMN05192581_102531</name>
</gene>
<name>A0A1G6G8V6_BACOV</name>
<sequence length="43" mass="4984">MKEDKTGTETYIINGFKPFSQFATEYFPCPSQCVQKKDAFFIP</sequence>
<evidence type="ECO:0000313" key="2">
    <source>
        <dbReference type="Proteomes" id="UP000183670"/>
    </source>
</evidence>
<dbReference type="AlphaFoldDB" id="A0A1G6G8V6"/>
<accession>A0A1G6G8V6</accession>
<reference evidence="1 2" key="1">
    <citation type="submission" date="2016-10" db="EMBL/GenBank/DDBJ databases">
        <authorList>
            <person name="de Groot N.N."/>
        </authorList>
    </citation>
    <scope>NUCLEOTIDE SEQUENCE [LARGE SCALE GENOMIC DNA]</scope>
    <source>
        <strain evidence="1 2">NLAE-zl-C500</strain>
    </source>
</reference>
<evidence type="ECO:0000313" key="1">
    <source>
        <dbReference type="EMBL" id="SDB77626.1"/>
    </source>
</evidence>
<dbReference type="EMBL" id="FMYE01000025">
    <property type="protein sequence ID" value="SDB77626.1"/>
    <property type="molecule type" value="Genomic_DNA"/>
</dbReference>
<dbReference type="Proteomes" id="UP000183670">
    <property type="component" value="Unassembled WGS sequence"/>
</dbReference>